<dbReference type="InterPro" id="IPR025943">
    <property type="entry name" value="Sigma_54_int_dom_ATP-bd_2"/>
</dbReference>
<keyword evidence="1" id="KW-0547">Nucleotide-binding</keyword>
<dbReference type="InterPro" id="IPR058031">
    <property type="entry name" value="AAA_lid_NorR"/>
</dbReference>
<dbReference type="InterPro" id="IPR002078">
    <property type="entry name" value="Sigma_54_int"/>
</dbReference>
<evidence type="ECO:0000256" key="1">
    <source>
        <dbReference type="ARBA" id="ARBA00022741"/>
    </source>
</evidence>
<dbReference type="PROSITE" id="PS00688">
    <property type="entry name" value="SIGMA54_INTERACT_3"/>
    <property type="match status" value="1"/>
</dbReference>
<evidence type="ECO:0000256" key="4">
    <source>
        <dbReference type="ARBA" id="ARBA00023125"/>
    </source>
</evidence>
<dbReference type="InterPro" id="IPR027417">
    <property type="entry name" value="P-loop_NTPase"/>
</dbReference>
<keyword evidence="2" id="KW-0067">ATP-binding</keyword>
<dbReference type="InterPro" id="IPR035965">
    <property type="entry name" value="PAS-like_dom_sf"/>
</dbReference>
<dbReference type="InterPro" id="IPR000014">
    <property type="entry name" value="PAS"/>
</dbReference>
<dbReference type="EMBL" id="UPPP01000133">
    <property type="protein sequence ID" value="VBB09725.1"/>
    <property type="molecule type" value="Genomic_DNA"/>
</dbReference>
<keyword evidence="4" id="KW-0238">DNA-binding</keyword>
<dbReference type="Gene3D" id="3.30.450.20">
    <property type="entry name" value="PAS domain"/>
    <property type="match status" value="1"/>
</dbReference>
<dbReference type="PROSITE" id="PS00676">
    <property type="entry name" value="SIGMA54_INTERACT_2"/>
    <property type="match status" value="1"/>
</dbReference>
<protein>
    <submittedName>
        <fullName evidence="8">Fis bacterial regulatory protein hth signature</fullName>
    </submittedName>
</protein>
<evidence type="ECO:0000259" key="6">
    <source>
        <dbReference type="PROSITE" id="PS50045"/>
    </source>
</evidence>
<dbReference type="Pfam" id="PF25601">
    <property type="entry name" value="AAA_lid_14"/>
    <property type="match status" value="1"/>
</dbReference>
<gene>
    <name evidence="8" type="ORF">LUCI_5023</name>
</gene>
<dbReference type="SMART" id="SM00382">
    <property type="entry name" value="AAA"/>
    <property type="match status" value="1"/>
</dbReference>
<proteinExistence type="predicted"/>
<dbReference type="SUPFAM" id="SSF46689">
    <property type="entry name" value="Homeodomain-like"/>
    <property type="match status" value="1"/>
</dbReference>
<dbReference type="Pfam" id="PF00158">
    <property type="entry name" value="Sigma54_activat"/>
    <property type="match status" value="1"/>
</dbReference>
<dbReference type="InterPro" id="IPR009057">
    <property type="entry name" value="Homeodomain-like_sf"/>
</dbReference>
<dbReference type="Gene3D" id="3.40.50.2300">
    <property type="match status" value="1"/>
</dbReference>
<evidence type="ECO:0000256" key="2">
    <source>
        <dbReference type="ARBA" id="ARBA00022840"/>
    </source>
</evidence>
<sequence>MSLITFLAPDMSMLARAQQLFKARHTDIHIEKGLLSEGVTVASSLVAQGTEIIITRGGTASAIRAAGLEATVVEISITGFDIIRTVEKAKQHGCCIGAVSFPAILNGIDCLNAILGVDIRLYPIQAESEAENQVLQAFRDGADVVVGGFITAQAAQKHNLPFELIDSGEEGILQAAQEAKRIAHARNLEKTKTTLFRAVLDYAYEGIISVDKSGRITFFNPIAERITGMNGTKAMGRKITQIWPALNLERVMHTGQDDLGHILKINGVDVLCNKVVIAVNGQAVGAVVTFQDVTQIQQMEARVRRRIYASGHVANFHFEDILGTSAVLKQTIENAKEFALTHFSILILGETGTGKEVFAQSIHNYSDRRQGPFVAINCAALPSQILESELFGYVGGAFTGANQKGKSGLFELAHNGTIFLDEISEMEYATQGKLLRVLQEKKVMRLGSDSVIPVNVRIIAASNKSLKTLVKEGKFRSDLYYRLNVLQLRTPALRDRREDIRVLAQFFLKERAGIIKRHLKLAPSAIQALAQYNWPGNVRELQNIIERVIAVYKQETIDAAAIGRMLEDQDETTPTAGILPDEAAQIRQALASCKGKYAKAAELLGISRSTLWRKLKRLGLK</sequence>
<dbReference type="RefSeq" id="WP_122630535.1">
    <property type="nucleotide sequence ID" value="NZ_UPPP01000133.1"/>
</dbReference>
<keyword evidence="3" id="KW-0805">Transcription regulation</keyword>
<dbReference type="InterPro" id="IPR025944">
    <property type="entry name" value="Sigma_54_int_dom_CS"/>
</dbReference>
<dbReference type="CDD" id="cd00009">
    <property type="entry name" value="AAA"/>
    <property type="match status" value="1"/>
</dbReference>
<dbReference type="SMART" id="SM00091">
    <property type="entry name" value="PAS"/>
    <property type="match status" value="1"/>
</dbReference>
<dbReference type="Gene3D" id="3.40.50.10660">
    <property type="entry name" value="PrpR receptor domain-like"/>
    <property type="match status" value="1"/>
</dbReference>
<dbReference type="PANTHER" id="PTHR32071">
    <property type="entry name" value="TRANSCRIPTIONAL REGULATORY PROTEIN"/>
    <property type="match status" value="1"/>
</dbReference>
<evidence type="ECO:0000313" key="9">
    <source>
        <dbReference type="Proteomes" id="UP000277811"/>
    </source>
</evidence>
<dbReference type="FunFam" id="3.40.50.300:FF:000006">
    <property type="entry name" value="DNA-binding transcriptional regulator NtrC"/>
    <property type="match status" value="1"/>
</dbReference>
<dbReference type="InterPro" id="IPR025662">
    <property type="entry name" value="Sigma_54_int_dom_ATP-bd_1"/>
</dbReference>
<dbReference type="Pfam" id="PF02954">
    <property type="entry name" value="HTH_8"/>
    <property type="match status" value="1"/>
</dbReference>
<dbReference type="Gene3D" id="1.10.10.60">
    <property type="entry name" value="Homeodomain-like"/>
    <property type="match status" value="1"/>
</dbReference>
<dbReference type="SUPFAM" id="SSF55785">
    <property type="entry name" value="PYP-like sensor domain (PAS domain)"/>
    <property type="match status" value="1"/>
</dbReference>
<dbReference type="GO" id="GO:0005524">
    <property type="term" value="F:ATP binding"/>
    <property type="evidence" value="ECO:0007669"/>
    <property type="project" value="UniProtKB-KW"/>
</dbReference>
<evidence type="ECO:0000256" key="3">
    <source>
        <dbReference type="ARBA" id="ARBA00023015"/>
    </source>
</evidence>
<dbReference type="CDD" id="cd00130">
    <property type="entry name" value="PAS"/>
    <property type="match status" value="1"/>
</dbReference>
<dbReference type="SUPFAM" id="SSF159800">
    <property type="entry name" value="PrpR receptor domain-like"/>
    <property type="match status" value="1"/>
</dbReference>
<keyword evidence="9" id="KW-1185">Reference proteome</keyword>
<dbReference type="InterPro" id="IPR002197">
    <property type="entry name" value="HTH_Fis"/>
</dbReference>
<dbReference type="PROSITE" id="PS00675">
    <property type="entry name" value="SIGMA54_INTERACT_1"/>
    <property type="match status" value="1"/>
</dbReference>
<organism evidence="8 9">
    <name type="scientific">Lucifera butyrica</name>
    <dbReference type="NCBI Taxonomy" id="1351585"/>
    <lineage>
        <taxon>Bacteria</taxon>
        <taxon>Bacillati</taxon>
        <taxon>Bacillota</taxon>
        <taxon>Negativicutes</taxon>
        <taxon>Veillonellales</taxon>
        <taxon>Veillonellaceae</taxon>
        <taxon>Lucifera</taxon>
    </lineage>
</organism>
<dbReference type="Gene3D" id="1.10.8.60">
    <property type="match status" value="1"/>
</dbReference>
<dbReference type="GO" id="GO:0043565">
    <property type="term" value="F:sequence-specific DNA binding"/>
    <property type="evidence" value="ECO:0007669"/>
    <property type="project" value="InterPro"/>
</dbReference>
<evidence type="ECO:0000259" key="7">
    <source>
        <dbReference type="PROSITE" id="PS50112"/>
    </source>
</evidence>
<dbReference type="InterPro" id="IPR003593">
    <property type="entry name" value="AAA+_ATPase"/>
</dbReference>
<dbReference type="Gene3D" id="3.40.50.300">
    <property type="entry name" value="P-loop containing nucleotide triphosphate hydrolases"/>
    <property type="match status" value="1"/>
</dbReference>
<dbReference type="Proteomes" id="UP000277811">
    <property type="component" value="Unassembled WGS sequence"/>
</dbReference>
<dbReference type="Pfam" id="PF06506">
    <property type="entry name" value="PrpR_N"/>
    <property type="match status" value="1"/>
</dbReference>
<dbReference type="PROSITE" id="PS50045">
    <property type="entry name" value="SIGMA54_INTERACT_4"/>
    <property type="match status" value="1"/>
</dbReference>
<dbReference type="GO" id="GO:0006355">
    <property type="term" value="P:regulation of DNA-templated transcription"/>
    <property type="evidence" value="ECO:0007669"/>
    <property type="project" value="InterPro"/>
</dbReference>
<dbReference type="SUPFAM" id="SSF52540">
    <property type="entry name" value="P-loop containing nucleoside triphosphate hydrolases"/>
    <property type="match status" value="1"/>
</dbReference>
<dbReference type="AlphaFoldDB" id="A0A498RFD7"/>
<dbReference type="GO" id="GO:0000156">
    <property type="term" value="F:phosphorelay response regulator activity"/>
    <property type="evidence" value="ECO:0007669"/>
    <property type="project" value="InterPro"/>
</dbReference>
<dbReference type="NCBIfam" id="TIGR00229">
    <property type="entry name" value="sensory_box"/>
    <property type="match status" value="1"/>
</dbReference>
<dbReference type="PRINTS" id="PR01590">
    <property type="entry name" value="HTHFIS"/>
</dbReference>
<feature type="domain" description="PAS" evidence="7">
    <location>
        <begin position="192"/>
        <end position="237"/>
    </location>
</feature>
<dbReference type="PROSITE" id="PS50112">
    <property type="entry name" value="PAS"/>
    <property type="match status" value="1"/>
</dbReference>
<evidence type="ECO:0000256" key="5">
    <source>
        <dbReference type="ARBA" id="ARBA00023163"/>
    </source>
</evidence>
<dbReference type="OrthoDB" id="9803970at2"/>
<reference evidence="8 9" key="1">
    <citation type="submission" date="2018-06" db="EMBL/GenBank/DDBJ databases">
        <authorList>
            <person name="Strepis N."/>
        </authorList>
    </citation>
    <scope>NUCLEOTIDE SEQUENCE [LARGE SCALE GENOMIC DNA]</scope>
    <source>
        <strain evidence="8">LUCI</strain>
    </source>
</reference>
<dbReference type="PANTHER" id="PTHR32071:SF57">
    <property type="entry name" value="C4-DICARBOXYLATE TRANSPORT TRANSCRIPTIONAL REGULATORY PROTEIN DCTD"/>
    <property type="match status" value="1"/>
</dbReference>
<feature type="domain" description="Sigma-54 factor interaction" evidence="6">
    <location>
        <begin position="321"/>
        <end position="550"/>
    </location>
</feature>
<name>A0A498RFD7_9FIRM</name>
<keyword evidence="5" id="KW-0804">Transcription</keyword>
<accession>A0A498RFD7</accession>
<dbReference type="InterPro" id="IPR010524">
    <property type="entry name" value="Sig_transdc_resp-reg_PrpR_N"/>
</dbReference>
<dbReference type="Pfam" id="PF13426">
    <property type="entry name" value="PAS_9"/>
    <property type="match status" value="1"/>
</dbReference>
<evidence type="ECO:0000313" key="8">
    <source>
        <dbReference type="EMBL" id="VBB09725.1"/>
    </source>
</evidence>